<evidence type="ECO:0000313" key="2">
    <source>
        <dbReference type="Proteomes" id="UP001208114"/>
    </source>
</evidence>
<keyword evidence="2" id="KW-1185">Reference proteome</keyword>
<reference evidence="2" key="1">
    <citation type="submission" date="2023-07" db="EMBL/GenBank/DDBJ databases">
        <title>Chryseobacterium sp. GMJ5 Genome sequencing and assembly.</title>
        <authorList>
            <person name="Jung Y."/>
        </authorList>
    </citation>
    <scope>NUCLEOTIDE SEQUENCE [LARGE SCALE GENOMIC DNA]</scope>
    <source>
        <strain evidence="2">GMJ5</strain>
    </source>
</reference>
<accession>A0ABT2VVH0</accession>
<gene>
    <name evidence="1" type="ORF">N0B16_06035</name>
</gene>
<dbReference type="RefSeq" id="WP_262989831.1">
    <property type="nucleotide sequence ID" value="NZ_JAOTEN010000001.1"/>
</dbReference>
<protein>
    <submittedName>
        <fullName evidence="1">Uncharacterized protein</fullName>
    </submittedName>
</protein>
<evidence type="ECO:0000313" key="1">
    <source>
        <dbReference type="EMBL" id="MCU7613991.1"/>
    </source>
</evidence>
<dbReference type="Proteomes" id="UP001208114">
    <property type="component" value="Unassembled WGS sequence"/>
</dbReference>
<dbReference type="EMBL" id="JAOTEN010000001">
    <property type="protein sequence ID" value="MCU7613991.1"/>
    <property type="molecule type" value="Genomic_DNA"/>
</dbReference>
<organism evidence="1 2">
    <name type="scientific">Chryseobacterium gilvum</name>
    <dbReference type="NCBI Taxonomy" id="2976534"/>
    <lineage>
        <taxon>Bacteria</taxon>
        <taxon>Pseudomonadati</taxon>
        <taxon>Bacteroidota</taxon>
        <taxon>Flavobacteriia</taxon>
        <taxon>Flavobacteriales</taxon>
        <taxon>Weeksellaceae</taxon>
        <taxon>Chryseobacterium group</taxon>
        <taxon>Chryseobacterium</taxon>
    </lineage>
</organism>
<proteinExistence type="predicted"/>
<comment type="caution">
    <text evidence="1">The sequence shown here is derived from an EMBL/GenBank/DDBJ whole genome shotgun (WGS) entry which is preliminary data.</text>
</comment>
<sequence>MKKLLIIVSILSFTFFFSQKNENYLQVSYGSICCGTPSTDPVMNYVSQFQKKNKLKTLEILRQNGLGREGEFRLYIGIDPLSKTRKASFMKGLQSVIDTQNNNRKKNRDGFVGFEGEIIKKADLSQNLTIYKK</sequence>
<name>A0ABT2VVH0_9FLAO</name>